<dbReference type="STRING" id="1314782.A0A165SIH4"/>
<dbReference type="FunCoup" id="A0A165SIH4">
    <property type="interactions" value="9"/>
</dbReference>
<feature type="binding site" evidence="7">
    <location>
        <position position="223"/>
    </location>
    <ligand>
        <name>Zn(2+)</name>
        <dbReference type="ChEBI" id="CHEBI:29105"/>
        <label>2</label>
    </ligand>
</feature>
<dbReference type="InParanoid" id="A0A165SIH4"/>
<dbReference type="InterPro" id="IPR001261">
    <property type="entry name" value="ArgE/DapE_CS"/>
</dbReference>
<keyword evidence="8" id="KW-0472">Membrane</keyword>
<evidence type="ECO:0000256" key="7">
    <source>
        <dbReference type="PIRSR" id="PIRSR037217-2"/>
    </source>
</evidence>
<reference evidence="10 11" key="1">
    <citation type="journal article" date="2016" name="Mol. Biol. Evol.">
        <title>Comparative Genomics of Early-Diverging Mushroom-Forming Fungi Provides Insights into the Origins of Lignocellulose Decay Capabilities.</title>
        <authorList>
            <person name="Nagy L.G."/>
            <person name="Riley R."/>
            <person name="Tritt A."/>
            <person name="Adam C."/>
            <person name="Daum C."/>
            <person name="Floudas D."/>
            <person name="Sun H."/>
            <person name="Yadav J.S."/>
            <person name="Pangilinan J."/>
            <person name="Larsson K.H."/>
            <person name="Matsuura K."/>
            <person name="Barry K."/>
            <person name="Labutti K."/>
            <person name="Kuo R."/>
            <person name="Ohm R.A."/>
            <person name="Bhattacharya S.S."/>
            <person name="Shirouzu T."/>
            <person name="Yoshinaga Y."/>
            <person name="Martin F.M."/>
            <person name="Grigoriev I.V."/>
            <person name="Hibbett D.S."/>
        </authorList>
    </citation>
    <scope>NUCLEOTIDE SEQUENCE [LARGE SCALE GENOMIC DNA]</scope>
    <source>
        <strain evidence="10 11">HHB14362 ss-1</strain>
    </source>
</reference>
<dbReference type="Pfam" id="PF07687">
    <property type="entry name" value="M20_dimer"/>
    <property type="match status" value="1"/>
</dbReference>
<dbReference type="InterPro" id="IPR002933">
    <property type="entry name" value="Peptidase_M20"/>
</dbReference>
<dbReference type="AlphaFoldDB" id="A0A165SIH4"/>
<keyword evidence="8" id="KW-1133">Transmembrane helix</keyword>
<dbReference type="Gene3D" id="3.30.70.360">
    <property type="match status" value="1"/>
</dbReference>
<dbReference type="InterPro" id="IPR047177">
    <property type="entry name" value="Pept_M20A"/>
</dbReference>
<keyword evidence="11" id="KW-1185">Reference proteome</keyword>
<evidence type="ECO:0000256" key="1">
    <source>
        <dbReference type="ARBA" id="ARBA00006247"/>
    </source>
</evidence>
<feature type="binding site" evidence="7">
    <location>
        <position position="568"/>
    </location>
    <ligand>
        <name>Zn(2+)</name>
        <dbReference type="ChEBI" id="CHEBI:29105"/>
        <label>1</label>
    </ligand>
</feature>
<evidence type="ECO:0000313" key="10">
    <source>
        <dbReference type="EMBL" id="KZT25208.1"/>
    </source>
</evidence>
<feature type="domain" description="Peptidase M20 dimerisation" evidence="9">
    <location>
        <begin position="304"/>
        <end position="454"/>
    </location>
</feature>
<dbReference type="GO" id="GO:0004181">
    <property type="term" value="F:metallocarboxypeptidase activity"/>
    <property type="evidence" value="ECO:0007669"/>
    <property type="project" value="InterPro"/>
</dbReference>
<gene>
    <name evidence="10" type="ORF">NEOLEDRAFT_1114981</name>
</gene>
<feature type="binding site" evidence="7">
    <location>
        <position position="188"/>
    </location>
    <ligand>
        <name>Zn(2+)</name>
        <dbReference type="ChEBI" id="CHEBI:29105"/>
        <label>2</label>
    </ligand>
</feature>
<dbReference type="InterPro" id="IPR011650">
    <property type="entry name" value="Peptidase_M20_dimer"/>
</dbReference>
<feature type="active site" evidence="6">
    <location>
        <position position="190"/>
    </location>
</feature>
<name>A0A165SIH4_9AGAM</name>
<dbReference type="GO" id="GO:0000328">
    <property type="term" value="C:fungal-type vacuole lumen"/>
    <property type="evidence" value="ECO:0007669"/>
    <property type="project" value="TreeGrafter"/>
</dbReference>
<dbReference type="CDD" id="cd05674">
    <property type="entry name" value="M20_yscS"/>
    <property type="match status" value="1"/>
</dbReference>
<dbReference type="Proteomes" id="UP000076761">
    <property type="component" value="Unassembled WGS sequence"/>
</dbReference>
<evidence type="ECO:0000256" key="3">
    <source>
        <dbReference type="ARBA" id="ARBA00022723"/>
    </source>
</evidence>
<accession>A0A165SIH4</accession>
<keyword evidence="2" id="KW-0645">Protease</keyword>
<evidence type="ECO:0000256" key="5">
    <source>
        <dbReference type="ARBA" id="ARBA00022833"/>
    </source>
</evidence>
<feature type="active site" description="Proton acceptor" evidence="6">
    <location>
        <position position="257"/>
    </location>
</feature>
<dbReference type="SUPFAM" id="SSF55031">
    <property type="entry name" value="Bacterial exopeptidase dimerisation domain"/>
    <property type="match status" value="1"/>
</dbReference>
<organism evidence="10 11">
    <name type="scientific">Neolentinus lepideus HHB14362 ss-1</name>
    <dbReference type="NCBI Taxonomy" id="1314782"/>
    <lineage>
        <taxon>Eukaryota</taxon>
        <taxon>Fungi</taxon>
        <taxon>Dikarya</taxon>
        <taxon>Basidiomycota</taxon>
        <taxon>Agaricomycotina</taxon>
        <taxon>Agaricomycetes</taxon>
        <taxon>Gloeophyllales</taxon>
        <taxon>Gloeophyllaceae</taxon>
        <taxon>Neolentinus</taxon>
    </lineage>
</organism>
<keyword evidence="5 7" id="KW-0862">Zinc</keyword>
<comment type="similarity">
    <text evidence="1">Belongs to the peptidase M20A family.</text>
</comment>
<dbReference type="Pfam" id="PF01546">
    <property type="entry name" value="Peptidase_M20"/>
    <property type="match status" value="1"/>
</dbReference>
<sequence>MTWHSAQDVTCTCKTADSYNVTEKGEHGACRCDKSSRVNEGTRWILHLVIVTFALLYLGLRLYTSPPSKILESQADEFLCQQAAPITPSKNKGLLEDLDDIFATRDFQLKAYESLGGAIRIPTQTWDDYGRPGEDSRWDVLGKLHEYLESRFPFVHAKLSKTVVNHYALVYSWKGKDASLKPVLLTAHQDVVPVEPLTLDQWVQPPFSGYFDGEWIWGRGSCDDKSGLIGSLTAVEALLEQGFEPTRSFVLAYGIDEERGGIEGATAIRDHLLSAYGPDSFSLLVDEGGGYGEENGIIWSQPAVAEKGQLNVRMEVDTPGGHSSRPPAHTGIGILASLITELEANPHIPHLYRDGTYYKQLQCHAEHDSQLPATMRRIIKEARENDVALKQLETELIASLPAFKHIAGTTQAVDVIAGGVKVNALPEQAHVIVNHRIADYSSVKELQAHFADVVWPVAEHFNLSLDAFGTLYGDKSAAAGHVQLSDAFGNALNPAPVTPTSGDAYEFISGTILATLKRSFRERESKMRAVVAPGLSLGNTDTRHYWNLTRHIFRYGHQDSRDCYNGAHTVNEAKRATGFLEMIRFFDLLILSADESSLL</sequence>
<proteinExistence type="inferred from homology"/>
<keyword evidence="8" id="KW-0812">Transmembrane</keyword>
<dbReference type="OrthoDB" id="3064516at2759"/>
<dbReference type="SUPFAM" id="SSF53187">
    <property type="entry name" value="Zn-dependent exopeptidases"/>
    <property type="match status" value="1"/>
</dbReference>
<evidence type="ECO:0000313" key="11">
    <source>
        <dbReference type="Proteomes" id="UP000076761"/>
    </source>
</evidence>
<feature type="binding site" evidence="7">
    <location>
        <position position="286"/>
    </location>
    <ligand>
        <name>Zn(2+)</name>
        <dbReference type="ChEBI" id="CHEBI:29105"/>
        <label>2</label>
    </ligand>
</feature>
<feature type="binding site" evidence="7">
    <location>
        <position position="223"/>
    </location>
    <ligand>
        <name>Zn(2+)</name>
        <dbReference type="ChEBI" id="CHEBI:29105"/>
        <label>1</label>
    </ligand>
</feature>
<evidence type="ECO:0000256" key="8">
    <source>
        <dbReference type="SAM" id="Phobius"/>
    </source>
</evidence>
<protein>
    <submittedName>
        <fullName evidence="10">Carboxypeptidase S</fullName>
    </submittedName>
</protein>
<keyword evidence="3 7" id="KW-0479">Metal-binding</keyword>
<evidence type="ECO:0000256" key="2">
    <source>
        <dbReference type="ARBA" id="ARBA00022670"/>
    </source>
</evidence>
<dbReference type="GO" id="GO:0046872">
    <property type="term" value="F:metal ion binding"/>
    <property type="evidence" value="ECO:0007669"/>
    <property type="project" value="UniProtKB-KW"/>
</dbReference>
<dbReference type="Gene3D" id="3.40.630.10">
    <property type="entry name" value="Zn peptidases"/>
    <property type="match status" value="1"/>
</dbReference>
<evidence type="ECO:0000256" key="6">
    <source>
        <dbReference type="PIRSR" id="PIRSR037217-1"/>
    </source>
</evidence>
<dbReference type="PANTHER" id="PTHR45962">
    <property type="entry name" value="N-FATTY-ACYL-AMINO ACID SYNTHASE/HYDROLASE PM20D1"/>
    <property type="match status" value="1"/>
</dbReference>
<dbReference type="PROSITE" id="PS00758">
    <property type="entry name" value="ARGE_DAPE_CPG2_1"/>
    <property type="match status" value="1"/>
</dbReference>
<dbReference type="PANTHER" id="PTHR45962:SF1">
    <property type="entry name" value="N-FATTY-ACYL-AMINO ACID SYNTHASE_HYDROLASE PM20D1"/>
    <property type="match status" value="1"/>
</dbReference>
<dbReference type="PIRSF" id="PIRSF037217">
    <property type="entry name" value="Carboxypeptidase_S"/>
    <property type="match status" value="1"/>
</dbReference>
<dbReference type="InterPro" id="IPR036264">
    <property type="entry name" value="Bact_exopeptidase_dim_dom"/>
</dbReference>
<keyword evidence="10" id="KW-0121">Carboxypeptidase</keyword>
<dbReference type="GO" id="GO:0051603">
    <property type="term" value="P:proteolysis involved in protein catabolic process"/>
    <property type="evidence" value="ECO:0007669"/>
    <property type="project" value="TreeGrafter"/>
</dbReference>
<evidence type="ECO:0000256" key="4">
    <source>
        <dbReference type="ARBA" id="ARBA00022801"/>
    </source>
</evidence>
<evidence type="ECO:0000259" key="9">
    <source>
        <dbReference type="Pfam" id="PF07687"/>
    </source>
</evidence>
<feature type="binding site" evidence="7">
    <location>
        <position position="258"/>
    </location>
    <ligand>
        <name>Zn(2+)</name>
        <dbReference type="ChEBI" id="CHEBI:29105"/>
        <label>1</label>
    </ligand>
</feature>
<keyword evidence="4" id="KW-0378">Hydrolase</keyword>
<feature type="transmembrane region" description="Helical" evidence="8">
    <location>
        <begin position="44"/>
        <end position="63"/>
    </location>
</feature>
<dbReference type="EMBL" id="KV425573">
    <property type="protein sequence ID" value="KZT25208.1"/>
    <property type="molecule type" value="Genomic_DNA"/>
</dbReference>
<dbReference type="InterPro" id="IPR017141">
    <property type="entry name" value="Pept_M20_carboxypep"/>
</dbReference>